<evidence type="ECO:0000313" key="1">
    <source>
        <dbReference type="EMBL" id="RPB29668.1"/>
    </source>
</evidence>
<protein>
    <submittedName>
        <fullName evidence="1">Uncharacterized protein</fullName>
    </submittedName>
</protein>
<organism evidence="1 2">
    <name type="scientific">Terfezia boudieri ATCC MYA-4762</name>
    <dbReference type="NCBI Taxonomy" id="1051890"/>
    <lineage>
        <taxon>Eukaryota</taxon>
        <taxon>Fungi</taxon>
        <taxon>Dikarya</taxon>
        <taxon>Ascomycota</taxon>
        <taxon>Pezizomycotina</taxon>
        <taxon>Pezizomycetes</taxon>
        <taxon>Pezizales</taxon>
        <taxon>Pezizaceae</taxon>
        <taxon>Terfezia</taxon>
    </lineage>
</organism>
<proteinExistence type="predicted"/>
<sequence length="299" mass="34291">MHIQLPQTDLPEFRLGNLIHARRSLQNPTREYQDLNTEIEVTTTTIKNSKYLYHGERNTNYNLPSKILSGRYISSQSRETLVQGATQYVCQVRNPEAVLKRALNCRETGVRVQKWIRQKAKLHQKVYMIVGLCTLRNPRLVEKTTYRRLLKAVMVDPCTILCNLVGVQILPEYSIKITVSINSKEEKVSINIFEAVGECVWAVQYQRVEFTCGTPSDESRLTNTHWVVVAVGFTKQRGWAPSPGDCRLECPFGNMEKAGLVGYDLDFLPYTASHVVCNLRAIRVGCSLQFSQLRLNWHW</sequence>
<name>A0A3N4M7I6_9PEZI</name>
<dbReference type="AlphaFoldDB" id="A0A3N4M7I6"/>
<dbReference type="Proteomes" id="UP000267821">
    <property type="component" value="Unassembled WGS sequence"/>
</dbReference>
<keyword evidence="2" id="KW-1185">Reference proteome</keyword>
<gene>
    <name evidence="1" type="ORF">L211DRAFT_832375</name>
</gene>
<dbReference type="InParanoid" id="A0A3N4M7I6"/>
<evidence type="ECO:0000313" key="2">
    <source>
        <dbReference type="Proteomes" id="UP000267821"/>
    </source>
</evidence>
<dbReference type="EMBL" id="ML121527">
    <property type="protein sequence ID" value="RPB29668.1"/>
    <property type="molecule type" value="Genomic_DNA"/>
</dbReference>
<reference evidence="1 2" key="1">
    <citation type="journal article" date="2018" name="Nat. Ecol. Evol.">
        <title>Pezizomycetes genomes reveal the molecular basis of ectomycorrhizal truffle lifestyle.</title>
        <authorList>
            <person name="Murat C."/>
            <person name="Payen T."/>
            <person name="Noel B."/>
            <person name="Kuo A."/>
            <person name="Morin E."/>
            <person name="Chen J."/>
            <person name="Kohler A."/>
            <person name="Krizsan K."/>
            <person name="Balestrini R."/>
            <person name="Da Silva C."/>
            <person name="Montanini B."/>
            <person name="Hainaut M."/>
            <person name="Levati E."/>
            <person name="Barry K.W."/>
            <person name="Belfiori B."/>
            <person name="Cichocki N."/>
            <person name="Clum A."/>
            <person name="Dockter R.B."/>
            <person name="Fauchery L."/>
            <person name="Guy J."/>
            <person name="Iotti M."/>
            <person name="Le Tacon F."/>
            <person name="Lindquist E.A."/>
            <person name="Lipzen A."/>
            <person name="Malagnac F."/>
            <person name="Mello A."/>
            <person name="Molinier V."/>
            <person name="Miyauchi S."/>
            <person name="Poulain J."/>
            <person name="Riccioni C."/>
            <person name="Rubini A."/>
            <person name="Sitrit Y."/>
            <person name="Splivallo R."/>
            <person name="Traeger S."/>
            <person name="Wang M."/>
            <person name="Zifcakova L."/>
            <person name="Wipf D."/>
            <person name="Zambonelli A."/>
            <person name="Paolocci F."/>
            <person name="Nowrousian M."/>
            <person name="Ottonello S."/>
            <person name="Baldrian P."/>
            <person name="Spatafora J.W."/>
            <person name="Henrissat B."/>
            <person name="Nagy L.G."/>
            <person name="Aury J.M."/>
            <person name="Wincker P."/>
            <person name="Grigoriev I.V."/>
            <person name="Bonfante P."/>
            <person name="Martin F.M."/>
        </authorList>
    </citation>
    <scope>NUCLEOTIDE SEQUENCE [LARGE SCALE GENOMIC DNA]</scope>
    <source>
        <strain evidence="1 2">ATCC MYA-4762</strain>
    </source>
</reference>
<accession>A0A3N4M7I6</accession>